<feature type="signal peptide" evidence="1">
    <location>
        <begin position="1"/>
        <end position="22"/>
    </location>
</feature>
<proteinExistence type="predicted"/>
<dbReference type="RefSeq" id="WP_088075317.1">
    <property type="nucleotide sequence ID" value="NZ_JAHQCR010000020.1"/>
</dbReference>
<evidence type="ECO:0000256" key="1">
    <source>
        <dbReference type="SAM" id="SignalP"/>
    </source>
</evidence>
<keyword evidence="3" id="KW-1185">Reference proteome</keyword>
<feature type="chain" id="PRO_5047330584" description="Lipoprotein" evidence="1">
    <location>
        <begin position="23"/>
        <end position="124"/>
    </location>
</feature>
<gene>
    <name evidence="2" type="ORF">KS407_04190</name>
</gene>
<protein>
    <recommendedName>
        <fullName evidence="4">Lipoprotein</fullName>
    </recommendedName>
</protein>
<accession>A0ABS6JU30</accession>
<organism evidence="2 3">
    <name type="scientific">Evansella alkalicola</name>
    <dbReference type="NCBI Taxonomy" id="745819"/>
    <lineage>
        <taxon>Bacteria</taxon>
        <taxon>Bacillati</taxon>
        <taxon>Bacillota</taxon>
        <taxon>Bacilli</taxon>
        <taxon>Bacillales</taxon>
        <taxon>Bacillaceae</taxon>
        <taxon>Evansella</taxon>
    </lineage>
</organism>
<comment type="caution">
    <text evidence="2">The sequence shown here is derived from an EMBL/GenBank/DDBJ whole genome shotgun (WGS) entry which is preliminary data.</text>
</comment>
<evidence type="ECO:0000313" key="2">
    <source>
        <dbReference type="EMBL" id="MBU9720645.1"/>
    </source>
</evidence>
<dbReference type="PROSITE" id="PS51257">
    <property type="entry name" value="PROKAR_LIPOPROTEIN"/>
    <property type="match status" value="1"/>
</dbReference>
<evidence type="ECO:0008006" key="4">
    <source>
        <dbReference type="Google" id="ProtNLM"/>
    </source>
</evidence>
<dbReference type="Proteomes" id="UP000790580">
    <property type="component" value="Unassembled WGS sequence"/>
</dbReference>
<name>A0ABS6JU30_9BACI</name>
<keyword evidence="1" id="KW-0732">Signal</keyword>
<evidence type="ECO:0000313" key="3">
    <source>
        <dbReference type="Proteomes" id="UP000790580"/>
    </source>
</evidence>
<sequence>MKKFLVILIAFLSIFSSCRLMDDNGVTSDMLLAESILQENRAADIIIFNNYVYERERKSEENIEELATEKIGEIEELYRNPNSIRNGMANLLPEGSEVFSTATDEDNSLIVKVNGQWLKYHIIR</sequence>
<dbReference type="EMBL" id="JAHQCR010000020">
    <property type="protein sequence ID" value="MBU9720645.1"/>
    <property type="molecule type" value="Genomic_DNA"/>
</dbReference>
<reference evidence="2 3" key="1">
    <citation type="submission" date="2021-06" db="EMBL/GenBank/DDBJ databases">
        <title>Bacillus sp. RD4P76, an endophyte from a halophyte.</title>
        <authorList>
            <person name="Sun J.-Q."/>
        </authorList>
    </citation>
    <scope>NUCLEOTIDE SEQUENCE [LARGE SCALE GENOMIC DNA]</scope>
    <source>
        <strain evidence="2 3">JCM 17098</strain>
    </source>
</reference>